<dbReference type="PANTHER" id="PTHR33993">
    <property type="entry name" value="GLYOXALASE-RELATED"/>
    <property type="match status" value="1"/>
</dbReference>
<sequence length="256" mass="27664">MTETTTARSGQPCWIELYASVPEQSAEFYRELFGWNIEEMDSDCPLSHVITQGEQMVGTIEPLADGPVPADGWLVCLWTPDLTALVARVVPAGGEVVVEPIQVDESTRYAVVRDPDGGLVGVLEDPNFVPAVPGAGTPVWFDALTRDLERGARFYREVFEWDTHPMSDAPYVTHGVGEDSVCGIGDLGYFGAPGAEPGWQVYFGVADFEEAAQHVARLGGEVVVEPRDTPWGRMATVKDPQGAVFLLIQVGSAPQG</sequence>
<dbReference type="InterPro" id="IPR029068">
    <property type="entry name" value="Glyas_Bleomycin-R_OHBP_Dase"/>
</dbReference>
<protein>
    <submittedName>
        <fullName evidence="2">VOC family protein</fullName>
    </submittedName>
</protein>
<feature type="domain" description="VOC" evidence="1">
    <location>
        <begin position="11"/>
        <end position="125"/>
    </location>
</feature>
<dbReference type="SUPFAM" id="SSF54593">
    <property type="entry name" value="Glyoxalase/Bleomycin resistance protein/Dihydroxybiphenyl dioxygenase"/>
    <property type="match status" value="2"/>
</dbReference>
<dbReference type="InterPro" id="IPR052164">
    <property type="entry name" value="Anthracycline_SecMetBiosynth"/>
</dbReference>
<dbReference type="EMBL" id="RQZG01000004">
    <property type="protein sequence ID" value="RRD05980.1"/>
    <property type="molecule type" value="Genomic_DNA"/>
</dbReference>
<evidence type="ECO:0000259" key="1">
    <source>
        <dbReference type="PROSITE" id="PS51819"/>
    </source>
</evidence>
<evidence type="ECO:0000313" key="3">
    <source>
        <dbReference type="Proteomes" id="UP000280819"/>
    </source>
</evidence>
<name>A0A3P1T9H3_9ACTN</name>
<dbReference type="Proteomes" id="UP000280819">
    <property type="component" value="Unassembled WGS sequence"/>
</dbReference>
<dbReference type="Gene3D" id="3.10.180.10">
    <property type="entry name" value="2,3-Dihydroxybiphenyl 1,2-Dioxygenase, domain 1"/>
    <property type="match status" value="2"/>
</dbReference>
<dbReference type="PROSITE" id="PS51819">
    <property type="entry name" value="VOC"/>
    <property type="match status" value="2"/>
</dbReference>
<feature type="domain" description="VOC" evidence="1">
    <location>
        <begin position="137"/>
        <end position="250"/>
    </location>
</feature>
<comment type="caution">
    <text evidence="2">The sequence shown here is derived from an EMBL/GenBank/DDBJ whole genome shotgun (WGS) entry which is preliminary data.</text>
</comment>
<dbReference type="AlphaFoldDB" id="A0A3P1T9H3"/>
<dbReference type="Pfam" id="PF00903">
    <property type="entry name" value="Glyoxalase"/>
    <property type="match status" value="2"/>
</dbReference>
<gene>
    <name evidence="2" type="ORF">EII34_04665</name>
</gene>
<dbReference type="OrthoDB" id="9793039at2"/>
<dbReference type="InterPro" id="IPR004360">
    <property type="entry name" value="Glyas_Fos-R_dOase_dom"/>
</dbReference>
<proteinExistence type="predicted"/>
<accession>A0A3P1T9H3</accession>
<dbReference type="PANTHER" id="PTHR33993:SF14">
    <property type="entry name" value="GB|AAF24581.1"/>
    <property type="match status" value="1"/>
</dbReference>
<reference evidence="2 3" key="1">
    <citation type="submission" date="2018-11" db="EMBL/GenBank/DDBJ databases">
        <title>Genomes From Bacteria Associated with the Canine Oral Cavity: a Test Case for Automated Genome-Based Taxonomic Assignment.</title>
        <authorList>
            <person name="Coil D.A."/>
            <person name="Jospin G."/>
            <person name="Darling A.E."/>
            <person name="Wallis C."/>
            <person name="Davis I.J."/>
            <person name="Harris S."/>
            <person name="Eisen J.A."/>
            <person name="Holcombe L.J."/>
            <person name="O'Flynn C."/>
        </authorList>
    </citation>
    <scope>NUCLEOTIDE SEQUENCE [LARGE SCALE GENOMIC DNA]</scope>
    <source>
        <strain evidence="2 3">OH887_COT-365</strain>
    </source>
</reference>
<dbReference type="RefSeq" id="WP_124843430.1">
    <property type="nucleotide sequence ID" value="NZ_RQZG01000004.1"/>
</dbReference>
<organism evidence="2 3">
    <name type="scientific">Arachnia propionica</name>
    <dbReference type="NCBI Taxonomy" id="1750"/>
    <lineage>
        <taxon>Bacteria</taxon>
        <taxon>Bacillati</taxon>
        <taxon>Actinomycetota</taxon>
        <taxon>Actinomycetes</taxon>
        <taxon>Propionibacteriales</taxon>
        <taxon>Propionibacteriaceae</taxon>
        <taxon>Arachnia</taxon>
    </lineage>
</organism>
<evidence type="ECO:0000313" key="2">
    <source>
        <dbReference type="EMBL" id="RRD05980.1"/>
    </source>
</evidence>
<dbReference type="CDD" id="cd07247">
    <property type="entry name" value="SgaA_N_like"/>
    <property type="match status" value="2"/>
</dbReference>
<dbReference type="InterPro" id="IPR037523">
    <property type="entry name" value="VOC_core"/>
</dbReference>